<dbReference type="Proteomes" id="UP001595867">
    <property type="component" value="Unassembled WGS sequence"/>
</dbReference>
<keyword evidence="1" id="KW-1133">Transmembrane helix</keyword>
<dbReference type="InterPro" id="IPR006311">
    <property type="entry name" value="TAT_signal"/>
</dbReference>
<dbReference type="EMBL" id="JBHSBL010000028">
    <property type="protein sequence ID" value="MFC4071324.1"/>
    <property type="molecule type" value="Genomic_DNA"/>
</dbReference>
<dbReference type="SUPFAM" id="SSF69304">
    <property type="entry name" value="Tricorn protease N-terminal domain"/>
    <property type="match status" value="1"/>
</dbReference>
<gene>
    <name evidence="2" type="ORF">ACFO0C_40865</name>
</gene>
<protein>
    <submittedName>
        <fullName evidence="2">TolB family protein</fullName>
    </submittedName>
</protein>
<evidence type="ECO:0000313" key="2">
    <source>
        <dbReference type="EMBL" id="MFC4071324.1"/>
    </source>
</evidence>
<evidence type="ECO:0000256" key="1">
    <source>
        <dbReference type="SAM" id="Phobius"/>
    </source>
</evidence>
<proteinExistence type="predicted"/>
<organism evidence="2 3">
    <name type="scientific">Actinoplanes subglobosus</name>
    <dbReference type="NCBI Taxonomy" id="1547892"/>
    <lineage>
        <taxon>Bacteria</taxon>
        <taxon>Bacillati</taxon>
        <taxon>Actinomycetota</taxon>
        <taxon>Actinomycetes</taxon>
        <taxon>Micromonosporales</taxon>
        <taxon>Micromonosporaceae</taxon>
        <taxon>Actinoplanes</taxon>
    </lineage>
</organism>
<name>A0ABV8J429_9ACTN</name>
<dbReference type="Gene3D" id="2.120.10.30">
    <property type="entry name" value="TolB, C-terminal domain"/>
    <property type="match status" value="1"/>
</dbReference>
<dbReference type="InterPro" id="IPR011042">
    <property type="entry name" value="6-blade_b-propeller_TolB-like"/>
</dbReference>
<keyword evidence="3" id="KW-1185">Reference proteome</keyword>
<keyword evidence="1" id="KW-0812">Transmembrane</keyword>
<keyword evidence="1" id="KW-0472">Membrane</keyword>
<sequence>MINLPEHLADLADEVMAPVDMRDRVLASSRRATVRRRALLAGSAAAAVLVIASGVAWAGLPGPSRDTPVEVAAPSSPPAPLPSLVQTGPAVTLPERLFFLAADGRLQLLRDLDTVTTLFTPAGDTCGLTVTPEGTRIAWVVADGGGATGDLVVAEPDGGHRRTVITGVACTGGNSPVWMPGGRQLLIRQGNAGPRVLVDTVTGATSATAFRHVTGYLAWSPAGSRVAYRDGGDIVVARPDGSEERRVAHRDESPTGGFSVQGVTDDGLRVIVGMQNSDPDLIRSGFRLVDTGSGRDVELPAGAGGKQVQIRPAADGFLLLRAGGRARVIGPDADIHVEWTEPAILRTATLL</sequence>
<dbReference type="PROSITE" id="PS51318">
    <property type="entry name" value="TAT"/>
    <property type="match status" value="1"/>
</dbReference>
<dbReference type="RefSeq" id="WP_378072199.1">
    <property type="nucleotide sequence ID" value="NZ_JBHSBL010000028.1"/>
</dbReference>
<comment type="caution">
    <text evidence="2">The sequence shown here is derived from an EMBL/GenBank/DDBJ whole genome shotgun (WGS) entry which is preliminary data.</text>
</comment>
<reference evidence="3" key="1">
    <citation type="journal article" date="2019" name="Int. J. Syst. Evol. Microbiol.">
        <title>The Global Catalogue of Microorganisms (GCM) 10K type strain sequencing project: providing services to taxonomists for standard genome sequencing and annotation.</title>
        <authorList>
            <consortium name="The Broad Institute Genomics Platform"/>
            <consortium name="The Broad Institute Genome Sequencing Center for Infectious Disease"/>
            <person name="Wu L."/>
            <person name="Ma J."/>
        </authorList>
    </citation>
    <scope>NUCLEOTIDE SEQUENCE [LARGE SCALE GENOMIC DNA]</scope>
    <source>
        <strain evidence="3">TBRC 5832</strain>
    </source>
</reference>
<evidence type="ECO:0000313" key="3">
    <source>
        <dbReference type="Proteomes" id="UP001595867"/>
    </source>
</evidence>
<accession>A0ABV8J429</accession>
<feature type="transmembrane region" description="Helical" evidence="1">
    <location>
        <begin position="38"/>
        <end position="60"/>
    </location>
</feature>